<feature type="compositionally biased region" description="Basic and acidic residues" evidence="1">
    <location>
        <begin position="347"/>
        <end position="359"/>
    </location>
</feature>
<dbReference type="HOGENOM" id="CLU_470452_0_0_1"/>
<dbReference type="EMBL" id="FR824158">
    <property type="protein sequence ID" value="CCA21161.1"/>
    <property type="molecule type" value="Genomic_DNA"/>
</dbReference>
<feature type="domain" description="ENTH" evidence="2">
    <location>
        <begin position="8"/>
        <end position="115"/>
    </location>
</feature>
<reference evidence="3" key="2">
    <citation type="submission" date="2011-02" db="EMBL/GenBank/DDBJ databases">
        <authorList>
            <person name="MacLean D."/>
        </authorList>
    </citation>
    <scope>NUCLEOTIDE SEQUENCE</scope>
</reference>
<gene>
    <name evidence="3" type="primary">AlNc14C113G6452</name>
    <name evidence="3" type="ORF">ALNC14_073040</name>
</gene>
<accession>F0WIR7</accession>
<dbReference type="Gene3D" id="1.25.40.90">
    <property type="match status" value="1"/>
</dbReference>
<evidence type="ECO:0000256" key="1">
    <source>
        <dbReference type="SAM" id="MobiDB-lite"/>
    </source>
</evidence>
<dbReference type="InterPro" id="IPR039273">
    <property type="entry name" value="TEPSIN"/>
</dbReference>
<dbReference type="InterPro" id="IPR013809">
    <property type="entry name" value="ENTH"/>
</dbReference>
<organism evidence="3">
    <name type="scientific">Albugo laibachii Nc14</name>
    <dbReference type="NCBI Taxonomy" id="890382"/>
    <lineage>
        <taxon>Eukaryota</taxon>
        <taxon>Sar</taxon>
        <taxon>Stramenopiles</taxon>
        <taxon>Oomycota</taxon>
        <taxon>Peronosporomycetes</taxon>
        <taxon>Albuginales</taxon>
        <taxon>Albuginaceae</taxon>
        <taxon>Albugo</taxon>
    </lineage>
</organism>
<proteinExistence type="predicted"/>
<reference evidence="3" key="1">
    <citation type="journal article" date="2011" name="PLoS Biol.">
        <title>Gene gain and loss during evolution of obligate parasitism in the white rust pathogen of Arabidopsis thaliana.</title>
        <authorList>
            <person name="Kemen E."/>
            <person name="Gardiner A."/>
            <person name="Schultz-Larsen T."/>
            <person name="Kemen A.C."/>
            <person name="Balmuth A.L."/>
            <person name="Robert-Seilaniantz A."/>
            <person name="Bailey K."/>
            <person name="Holub E."/>
            <person name="Studholme D.J."/>
            <person name="Maclean D."/>
            <person name="Jones J.D."/>
        </authorList>
    </citation>
    <scope>NUCLEOTIDE SEQUENCE</scope>
</reference>
<sequence length="580" mass="62948">MLRHLLVEATGIHDGTAPNYLLEQIGQRTHASCRDAERIAECLLERLAKSNLNVKLKAMEAINYCMHEGNQIFASTIYQSHYEIEKYLDTQPISNSMYSENKYMRLRVLAAEILNPDPVRRSGSPLSSLSSSPRSATLSPASDSSYPGTKAIDSPSTYGRTSSSAISQLSSGYDHTFQTNAFAANASPALISWKYDAATATYDQNVPCESYSAYMNDDGPQTGKLTDSTAASLRSGSSLVQLQASTATKGVWSCAGFQKFSSSTTRNTFADCKSLRDNAPMTLAGCQPAFARPSPSHTADYAFSAKLPKPNDISIRDCQSAVPSRNEVGTGSHTCNGWQSSQGNCGTERKSKSLVHESSENTTSKLSKTMEGLVKMSLEAKERWDCRNLEKSMASSLVDNNVLSSVPMDCNDLVPKVTHDETEAAGSYERGLVEKMCTSGGISRAPPASEIKRFITLAQNLHVATIGSNLLEKCCDPVWQVRLKSLFVVLALLDAPGCAAYYAYFQQNASALLQLKLDKKTLVVAKAVRILALLNVASRDADRQRIPENKLDSSTKPSAEPQLIDLELPAQQLSPSIGLI</sequence>
<dbReference type="SUPFAM" id="SSF48464">
    <property type="entry name" value="ENTH/VHS domain"/>
    <property type="match status" value="1"/>
</dbReference>
<name>F0WIR7_9STRA</name>
<dbReference type="Pfam" id="PF01417">
    <property type="entry name" value="ENTH"/>
    <property type="match status" value="1"/>
</dbReference>
<feature type="compositionally biased region" description="Low complexity" evidence="1">
    <location>
        <begin position="121"/>
        <end position="142"/>
    </location>
</feature>
<dbReference type="PANTHER" id="PTHR21514">
    <property type="entry name" value="AP-4 COMPLEX ACCESSORY SUBUNIT TEPSIN"/>
    <property type="match status" value="1"/>
</dbReference>
<feature type="region of interest" description="Disordered" evidence="1">
    <location>
        <begin position="120"/>
        <end position="159"/>
    </location>
</feature>
<feature type="region of interest" description="Disordered" evidence="1">
    <location>
        <begin position="325"/>
        <end position="365"/>
    </location>
</feature>
<dbReference type="InterPro" id="IPR008942">
    <property type="entry name" value="ENTH_VHS"/>
</dbReference>
<evidence type="ECO:0000313" key="3">
    <source>
        <dbReference type="EMBL" id="CCA21161.1"/>
    </source>
</evidence>
<dbReference type="GO" id="GO:0032588">
    <property type="term" value="C:trans-Golgi network membrane"/>
    <property type="evidence" value="ECO:0007669"/>
    <property type="project" value="TreeGrafter"/>
</dbReference>
<dbReference type="PANTHER" id="PTHR21514:SF0">
    <property type="entry name" value="AP-4 COMPLEX ACCESSORY SUBUNIT TEPSIN"/>
    <property type="match status" value="1"/>
</dbReference>
<feature type="compositionally biased region" description="Polar residues" evidence="1">
    <location>
        <begin position="325"/>
        <end position="345"/>
    </location>
</feature>
<protein>
    <submittedName>
        <fullName evidence="3">Uncharacterized protein AlNc14C113G6452</fullName>
    </submittedName>
</protein>
<dbReference type="AlphaFoldDB" id="F0WIR7"/>
<evidence type="ECO:0000259" key="2">
    <source>
        <dbReference type="Pfam" id="PF01417"/>
    </source>
</evidence>